<feature type="compositionally biased region" description="Basic and acidic residues" evidence="1">
    <location>
        <begin position="176"/>
        <end position="206"/>
    </location>
</feature>
<protein>
    <submittedName>
        <fullName evidence="3">Uncharacterized protein C19orf44 homolog isoform X1</fullName>
    </submittedName>
</protein>
<feature type="region of interest" description="Disordered" evidence="1">
    <location>
        <begin position="115"/>
        <end position="357"/>
    </location>
</feature>
<gene>
    <name evidence="3" type="primary">CUNH19orf44</name>
</gene>
<feature type="domain" description="DUF4614" evidence="2">
    <location>
        <begin position="439"/>
        <end position="608"/>
    </location>
</feature>
<feature type="compositionally biased region" description="Polar residues" evidence="1">
    <location>
        <begin position="308"/>
        <end position="342"/>
    </location>
</feature>
<dbReference type="CTD" id="136717936"/>
<dbReference type="Pfam" id="PF15391">
    <property type="entry name" value="DUF4614"/>
    <property type="match status" value="1"/>
</dbReference>
<dbReference type="AlphaFoldDB" id="A0A9W3H9U1"/>
<feature type="compositionally biased region" description="Gly residues" evidence="1">
    <location>
        <begin position="655"/>
        <end position="664"/>
    </location>
</feature>
<reference evidence="3" key="1">
    <citation type="submission" date="2025-08" db="UniProtKB">
        <authorList>
            <consortium name="RefSeq"/>
        </authorList>
    </citation>
    <scope>IDENTIFICATION</scope>
    <source>
        <tissue evidence="3">Blood</tissue>
    </source>
</reference>
<evidence type="ECO:0000256" key="1">
    <source>
        <dbReference type="SAM" id="MobiDB-lite"/>
    </source>
</evidence>
<evidence type="ECO:0000313" key="3">
    <source>
        <dbReference type="RefSeq" id="XP_045364114.1"/>
    </source>
</evidence>
<feature type="compositionally biased region" description="Low complexity" evidence="1">
    <location>
        <begin position="265"/>
        <end position="277"/>
    </location>
</feature>
<proteinExistence type="predicted"/>
<feature type="compositionally biased region" description="Basic and acidic residues" evidence="1">
    <location>
        <begin position="379"/>
        <end position="390"/>
    </location>
</feature>
<sequence length="679" mass="72619">MASIRKPSRLSHSIFGDFSDISLEDSKMEENRNLRISRSLTKMAPGQSRFLKRNQTMGGERLLLKENTVLGSGPWLSSGRPPTTASKARANAALTKLAQIETKIRNRKVRMELSDVESDLQTSEGSLPSRADGIPPSRTVELSPRNTDKASPKQAREIPVPESDVPRRKVSRFLKKREPPAEKISHEAHVGKEGDSQTPKEEEPIRNLDSPDSDEEEMKELLGSLMESPREKEDSTKQGFTSNKASEKEQIKLSSDQIPTQPRVLSLPSKELSSPKPFRTSRLPGSQSADGTLHSLGSRARAPRTHISGDTASRSASLSITGSFPKSVSSTTGDAKLSSSPRSEAGPRDECPSEAADDSLNDFRINILSLDDLAPAVSEKSDLELEKGGQGEKASSKSPWAGDPASGSEISERLSERSASGTEGLGSACQEPAVSAGSSAYSEDFEESPSPTASESLAHSEGSPDRTLATLSEFSASLKTDLPPPTPKSQKKRARAVTRVVVRETAVQTLGPAFTYEWSEAAGVAAIGPALGGTYVDPTPITSHVVSADTIEALTAHSPAACGLNDVLKQQLSLTQQFIEASRHLHASLLRSLDQDSFHYHTLEETKEPDWEPLGTSAISSTQSRHGPEAAVVMASLCILYPTVHQTTQARPTDHGGGSGGGKEGAVNASPHFCSMPGT</sequence>
<evidence type="ECO:0000259" key="2">
    <source>
        <dbReference type="Pfam" id="PF15391"/>
    </source>
</evidence>
<feature type="region of interest" description="Disordered" evidence="1">
    <location>
        <begin position="379"/>
        <end position="466"/>
    </location>
</feature>
<feature type="region of interest" description="Disordered" evidence="1">
    <location>
        <begin position="648"/>
        <end position="679"/>
    </location>
</feature>
<dbReference type="PANTHER" id="PTHR22409:SF2">
    <property type="entry name" value="CHROMOSOME 19 OPEN READING FRAME 44"/>
    <property type="match status" value="1"/>
</dbReference>
<accession>A0A9W3H9U1</accession>
<dbReference type="PANTHER" id="PTHR22409">
    <property type="entry name" value="CHROMOSOME 19 OPEN READING FRAME 44"/>
    <property type="match status" value="1"/>
</dbReference>
<dbReference type="RefSeq" id="XP_045364114.1">
    <property type="nucleotide sequence ID" value="XM_045508158.1"/>
</dbReference>
<feature type="compositionally biased region" description="Basic and acidic residues" evidence="1">
    <location>
        <begin position="146"/>
        <end position="156"/>
    </location>
</feature>
<name>A0A9W3H9U1_CAMBA</name>
<dbReference type="InterPro" id="IPR027884">
    <property type="entry name" value="DUF4614"/>
</dbReference>
<organism evidence="3">
    <name type="scientific">Camelus bactrianus</name>
    <name type="common">Bactrian camel</name>
    <dbReference type="NCBI Taxonomy" id="9837"/>
    <lineage>
        <taxon>Eukaryota</taxon>
        <taxon>Metazoa</taxon>
        <taxon>Chordata</taxon>
        <taxon>Craniata</taxon>
        <taxon>Vertebrata</taxon>
        <taxon>Euteleostomi</taxon>
        <taxon>Mammalia</taxon>
        <taxon>Eutheria</taxon>
        <taxon>Laurasiatheria</taxon>
        <taxon>Artiodactyla</taxon>
        <taxon>Tylopoda</taxon>
        <taxon>Camelidae</taxon>
        <taxon>Camelus</taxon>
    </lineage>
</organism>
<dbReference type="InterPro" id="IPR040120">
    <property type="entry name" value="C19orf44-like"/>
</dbReference>